<gene>
    <name evidence="1" type="ORF">FHE65_35770</name>
</gene>
<comment type="caution">
    <text evidence="1">The sequence shown here is derived from an EMBL/GenBank/DDBJ whole genome shotgun (WGS) entry which is preliminary data.</text>
</comment>
<name>A0A5C4LX30_9ACTN</name>
<dbReference type="RefSeq" id="WP_139107485.1">
    <property type="nucleotide sequence ID" value="NZ_VDFR01000280.1"/>
</dbReference>
<organism evidence="1 2">
    <name type="scientific">Mumia zhuanghuii</name>
    <dbReference type="NCBI Taxonomy" id="2585211"/>
    <lineage>
        <taxon>Bacteria</taxon>
        <taxon>Bacillati</taxon>
        <taxon>Actinomycetota</taxon>
        <taxon>Actinomycetes</taxon>
        <taxon>Propionibacteriales</taxon>
        <taxon>Nocardioidaceae</taxon>
        <taxon>Mumia</taxon>
    </lineage>
</organism>
<proteinExistence type="predicted"/>
<dbReference type="EMBL" id="VDFR01000280">
    <property type="protein sequence ID" value="TNC22442.1"/>
    <property type="molecule type" value="Genomic_DNA"/>
</dbReference>
<evidence type="ECO:0000313" key="2">
    <source>
        <dbReference type="Proteomes" id="UP000306740"/>
    </source>
</evidence>
<dbReference type="Proteomes" id="UP000306740">
    <property type="component" value="Unassembled WGS sequence"/>
</dbReference>
<reference evidence="1 2" key="1">
    <citation type="submission" date="2019-05" db="EMBL/GenBank/DDBJ databases">
        <title>Mumia sp. nov., isolated from the intestinal contents of plateau pika (Ochotona curzoniae) in the Qinghai-Tibet plateau of China.</title>
        <authorList>
            <person name="Tian Z."/>
        </authorList>
    </citation>
    <scope>NUCLEOTIDE SEQUENCE [LARGE SCALE GENOMIC DNA]</scope>
    <source>
        <strain evidence="2">527</strain>
    </source>
</reference>
<sequence length="64" mass="7274">MRKRDEPDRDAAKSVQLQHQLQVLPEGKKWADRCAFGQQHEHVVHVALVTGQQMGPEYPAQPTT</sequence>
<evidence type="ECO:0000313" key="1">
    <source>
        <dbReference type="EMBL" id="TNC22442.1"/>
    </source>
</evidence>
<dbReference type="AlphaFoldDB" id="A0A5C4LX30"/>
<accession>A0A5C4LX30</accession>
<protein>
    <submittedName>
        <fullName evidence="1">Uncharacterized protein</fullName>
    </submittedName>
</protein>